<keyword evidence="2" id="KW-0479">Metal-binding</keyword>
<sequence>MELRIPFFTNVDIGQDIYQKCAGEIAGEMQNELAVHRQSRSWRFLSTLFSQVNDSIPPGLINFSAAWFMLGREGREDSLITSPILRSARGKQWMRDMAEAGTLLSGVLRIMHPDQYRMGYEVMTGLMHYEQVNLALSTWPSVFNAATVISNRCCPMHRDNKGSFPLFDILISTGDYSNAPISILPVGIQFPNSPGSMCGFSGFGFRHGVAGADGARICHAFYMRRELQIFTGVVPCSWMTQDVYRRWIGESIGRSRFHWKLDIDNI</sequence>
<organism evidence="7 8">
    <name type="scientific">Cerrena zonata</name>
    <dbReference type="NCBI Taxonomy" id="2478898"/>
    <lineage>
        <taxon>Eukaryota</taxon>
        <taxon>Fungi</taxon>
        <taxon>Dikarya</taxon>
        <taxon>Basidiomycota</taxon>
        <taxon>Agaricomycotina</taxon>
        <taxon>Agaricomycetes</taxon>
        <taxon>Polyporales</taxon>
        <taxon>Cerrenaceae</taxon>
        <taxon>Cerrena</taxon>
    </lineage>
</organism>
<dbReference type="Gene3D" id="3.60.130.30">
    <property type="match status" value="1"/>
</dbReference>
<keyword evidence="5" id="KW-0408">Iron</keyword>
<evidence type="ECO:0000256" key="1">
    <source>
        <dbReference type="ARBA" id="ARBA00001954"/>
    </source>
</evidence>
<dbReference type="EMBL" id="JASBNA010000102">
    <property type="protein sequence ID" value="KAK7676856.1"/>
    <property type="molecule type" value="Genomic_DNA"/>
</dbReference>
<dbReference type="InterPro" id="IPR024779">
    <property type="entry name" value="2OGFeDO_JBP1/TET_oxygenase_dom"/>
</dbReference>
<evidence type="ECO:0000256" key="5">
    <source>
        <dbReference type="ARBA" id="ARBA00023004"/>
    </source>
</evidence>
<evidence type="ECO:0000259" key="6">
    <source>
        <dbReference type="Pfam" id="PF12851"/>
    </source>
</evidence>
<keyword evidence="4" id="KW-0560">Oxidoreductase</keyword>
<evidence type="ECO:0000313" key="7">
    <source>
        <dbReference type="EMBL" id="KAK7676856.1"/>
    </source>
</evidence>
<dbReference type="GO" id="GO:0046872">
    <property type="term" value="F:metal ion binding"/>
    <property type="evidence" value="ECO:0007669"/>
    <property type="project" value="UniProtKB-KW"/>
</dbReference>
<dbReference type="Pfam" id="PF12851">
    <property type="entry name" value="Tet_JBP"/>
    <property type="match status" value="1"/>
</dbReference>
<evidence type="ECO:0000256" key="3">
    <source>
        <dbReference type="ARBA" id="ARBA00022964"/>
    </source>
</evidence>
<evidence type="ECO:0000313" key="8">
    <source>
        <dbReference type="Proteomes" id="UP001385951"/>
    </source>
</evidence>
<dbReference type="Proteomes" id="UP001385951">
    <property type="component" value="Unassembled WGS sequence"/>
</dbReference>
<comment type="cofactor">
    <cofactor evidence="1">
        <name>Fe(2+)</name>
        <dbReference type="ChEBI" id="CHEBI:29033"/>
    </cofactor>
</comment>
<keyword evidence="3" id="KW-0223">Dioxygenase</keyword>
<dbReference type="AlphaFoldDB" id="A0AAW0F9K5"/>
<evidence type="ECO:0000256" key="4">
    <source>
        <dbReference type="ARBA" id="ARBA00023002"/>
    </source>
</evidence>
<proteinExistence type="predicted"/>
<keyword evidence="8" id="KW-1185">Reference proteome</keyword>
<protein>
    <recommendedName>
        <fullName evidence="6">2OGFeDO JBP1/TET oxygenase domain-containing protein</fullName>
    </recommendedName>
</protein>
<evidence type="ECO:0000256" key="2">
    <source>
        <dbReference type="ARBA" id="ARBA00022723"/>
    </source>
</evidence>
<accession>A0AAW0F9K5</accession>
<reference evidence="7 8" key="1">
    <citation type="submission" date="2022-09" db="EMBL/GenBank/DDBJ databases">
        <authorList>
            <person name="Palmer J.M."/>
        </authorList>
    </citation>
    <scope>NUCLEOTIDE SEQUENCE [LARGE SCALE GENOMIC DNA]</scope>
    <source>
        <strain evidence="7 8">DSM 7382</strain>
    </source>
</reference>
<name>A0AAW0F9K5_9APHY</name>
<comment type="caution">
    <text evidence="7">The sequence shown here is derived from an EMBL/GenBank/DDBJ whole genome shotgun (WGS) entry which is preliminary data.</text>
</comment>
<gene>
    <name evidence="7" type="ORF">QCA50_020192</name>
</gene>
<feature type="domain" description="2OGFeDO JBP1/TET oxygenase" evidence="6">
    <location>
        <begin position="91"/>
        <end position="224"/>
    </location>
</feature>
<dbReference type="GO" id="GO:0051213">
    <property type="term" value="F:dioxygenase activity"/>
    <property type="evidence" value="ECO:0007669"/>
    <property type="project" value="UniProtKB-KW"/>
</dbReference>